<sequence length="72" mass="7628">MSSSNPVEAKREKSEIAPEPIPSLPEVRPAELTPDDDDDGWAPKGPPKLVVTSGDTRDSAKGSTKNGIKSSR</sequence>
<dbReference type="EMBL" id="KV429156">
    <property type="protein sequence ID" value="KZT63794.1"/>
    <property type="molecule type" value="Genomic_DNA"/>
</dbReference>
<reference evidence="2 3" key="1">
    <citation type="journal article" date="2016" name="Mol. Biol. Evol.">
        <title>Comparative Genomics of Early-Diverging Mushroom-Forming Fungi Provides Insights into the Origins of Lignocellulose Decay Capabilities.</title>
        <authorList>
            <person name="Nagy L.G."/>
            <person name="Riley R."/>
            <person name="Tritt A."/>
            <person name="Adam C."/>
            <person name="Daum C."/>
            <person name="Floudas D."/>
            <person name="Sun H."/>
            <person name="Yadav J.S."/>
            <person name="Pangilinan J."/>
            <person name="Larsson K.H."/>
            <person name="Matsuura K."/>
            <person name="Barry K."/>
            <person name="Labutti K."/>
            <person name="Kuo R."/>
            <person name="Ohm R.A."/>
            <person name="Bhattacharya S.S."/>
            <person name="Shirouzu T."/>
            <person name="Yoshinaga Y."/>
            <person name="Martin F.M."/>
            <person name="Grigoriev I.V."/>
            <person name="Hibbett D.S."/>
        </authorList>
    </citation>
    <scope>NUCLEOTIDE SEQUENCE [LARGE SCALE GENOMIC DNA]</scope>
    <source>
        <strain evidence="2 3">L-15889</strain>
    </source>
</reference>
<accession>A0A165KZE8</accession>
<evidence type="ECO:0000256" key="1">
    <source>
        <dbReference type="SAM" id="MobiDB-lite"/>
    </source>
</evidence>
<organism evidence="2 3">
    <name type="scientific">Daedalea quercina L-15889</name>
    <dbReference type="NCBI Taxonomy" id="1314783"/>
    <lineage>
        <taxon>Eukaryota</taxon>
        <taxon>Fungi</taxon>
        <taxon>Dikarya</taxon>
        <taxon>Basidiomycota</taxon>
        <taxon>Agaricomycotina</taxon>
        <taxon>Agaricomycetes</taxon>
        <taxon>Polyporales</taxon>
        <taxon>Fomitopsis</taxon>
    </lineage>
</organism>
<keyword evidence="3" id="KW-1185">Reference proteome</keyword>
<dbReference type="AlphaFoldDB" id="A0A165KZE8"/>
<gene>
    <name evidence="2" type="ORF">DAEQUDRAFT_733430</name>
</gene>
<feature type="region of interest" description="Disordered" evidence="1">
    <location>
        <begin position="1"/>
        <end position="72"/>
    </location>
</feature>
<evidence type="ECO:0000313" key="3">
    <source>
        <dbReference type="Proteomes" id="UP000076727"/>
    </source>
</evidence>
<dbReference type="Proteomes" id="UP000076727">
    <property type="component" value="Unassembled WGS sequence"/>
</dbReference>
<feature type="compositionally biased region" description="Polar residues" evidence="1">
    <location>
        <begin position="61"/>
        <end position="72"/>
    </location>
</feature>
<proteinExistence type="predicted"/>
<protein>
    <submittedName>
        <fullName evidence="2">Uncharacterized protein</fullName>
    </submittedName>
</protein>
<name>A0A165KZE8_9APHY</name>
<evidence type="ECO:0000313" key="2">
    <source>
        <dbReference type="EMBL" id="KZT63794.1"/>
    </source>
</evidence>